<comment type="caution">
    <text evidence="2">The sequence shown here is derived from an EMBL/GenBank/DDBJ whole genome shotgun (WGS) entry which is preliminary data.</text>
</comment>
<feature type="transmembrane region" description="Helical" evidence="1">
    <location>
        <begin position="50"/>
        <end position="74"/>
    </location>
</feature>
<feature type="transmembrane region" description="Helical" evidence="1">
    <location>
        <begin position="6"/>
        <end position="29"/>
    </location>
</feature>
<evidence type="ECO:0000313" key="2">
    <source>
        <dbReference type="EMBL" id="MBC9248196.1"/>
    </source>
</evidence>
<dbReference type="AlphaFoldDB" id="A0A926GDT8"/>
<name>A0A926GDT8_9RHOB</name>
<sequence length="75" mass="7852">MTIFDGLIWGGAILTLVGLAALIWCIITVSRARNAGLDDVQLRARMQRAVAVNMAALAASSIGLMLVVVGIFLAP</sequence>
<dbReference type="EMBL" id="JACOQL010000005">
    <property type="protein sequence ID" value="MBC9248196.1"/>
    <property type="molecule type" value="Genomic_DNA"/>
</dbReference>
<keyword evidence="1" id="KW-0472">Membrane</keyword>
<keyword evidence="1" id="KW-1133">Transmembrane helix</keyword>
<dbReference type="RefSeq" id="WP_187794700.1">
    <property type="nucleotide sequence ID" value="NZ_JACOQL010000005.1"/>
</dbReference>
<gene>
    <name evidence="2" type="ORF">H4P12_16090</name>
</gene>
<protein>
    <submittedName>
        <fullName evidence="2">Uncharacterized protein</fullName>
    </submittedName>
</protein>
<proteinExistence type="predicted"/>
<dbReference type="Proteomes" id="UP000608594">
    <property type="component" value="Unassembled WGS sequence"/>
</dbReference>
<organism evidence="2 3">
    <name type="scientific">Paracoccus amoyensis</name>
    <dbReference type="NCBI Taxonomy" id="2760093"/>
    <lineage>
        <taxon>Bacteria</taxon>
        <taxon>Pseudomonadati</taxon>
        <taxon>Pseudomonadota</taxon>
        <taxon>Alphaproteobacteria</taxon>
        <taxon>Rhodobacterales</taxon>
        <taxon>Paracoccaceae</taxon>
        <taxon>Paracoccus</taxon>
    </lineage>
</organism>
<keyword evidence="3" id="KW-1185">Reference proteome</keyword>
<keyword evidence="1" id="KW-0812">Transmembrane</keyword>
<reference evidence="2" key="1">
    <citation type="submission" date="2020-08" db="EMBL/GenBank/DDBJ databases">
        <title>Paracoccus amoyensis sp. nov., isolated from the surface seawater at coast of Xiamen, Fujian.</title>
        <authorList>
            <person name="Lyu L."/>
        </authorList>
    </citation>
    <scope>NUCLEOTIDE SEQUENCE</scope>
    <source>
        <strain evidence="2">11-3</strain>
    </source>
</reference>
<accession>A0A926GDT8</accession>
<evidence type="ECO:0000313" key="3">
    <source>
        <dbReference type="Proteomes" id="UP000608594"/>
    </source>
</evidence>
<evidence type="ECO:0000256" key="1">
    <source>
        <dbReference type="SAM" id="Phobius"/>
    </source>
</evidence>